<dbReference type="PhylomeDB" id="Q55CG2"/>
<proteinExistence type="predicted"/>
<comment type="caution">
    <text evidence="1">The sequence shown here is derived from an EMBL/GenBank/DDBJ whole genome shotgun (WGS) entry which is preliminary data.</text>
</comment>
<dbReference type="PaxDb" id="44689-DDB0190782"/>
<gene>
    <name evidence="1" type="ORF">DDB_G0270066</name>
</gene>
<accession>Q55CG2</accession>
<dbReference type="InParanoid" id="Q55CG2"/>
<evidence type="ECO:0000313" key="2">
    <source>
        <dbReference type="Proteomes" id="UP000002195"/>
    </source>
</evidence>
<dbReference type="PANTHER" id="PTHR31959">
    <property type="entry name" value="CARBOHYDRATE BINDING DOMAIN-CONTAINING PROTEIN"/>
    <property type="match status" value="1"/>
</dbReference>
<dbReference type="EMBL" id="AAFI02000005">
    <property type="protein sequence ID" value="EAL72383.1"/>
    <property type="molecule type" value="Genomic_DNA"/>
</dbReference>
<organism evidence="1 2">
    <name type="scientific">Dictyostelium discoideum</name>
    <name type="common">Social amoeba</name>
    <dbReference type="NCBI Taxonomy" id="44689"/>
    <lineage>
        <taxon>Eukaryota</taxon>
        <taxon>Amoebozoa</taxon>
        <taxon>Evosea</taxon>
        <taxon>Eumycetozoa</taxon>
        <taxon>Dictyostelia</taxon>
        <taxon>Dictyosteliales</taxon>
        <taxon>Dictyosteliaceae</taxon>
        <taxon>Dictyostelium</taxon>
    </lineage>
</organism>
<sequence length="1911" mass="215019">MTIHHCNSQVSIEELYNDDEIDTRYSDGQSNYHFKLNYFPTSTNSNYTGEEFLSLERGAFIRPYRLAQSCTLIGASVKIEDCQFIGPAPVYNGLPYSIVISSDLTLTIAGSIKNIPILIVQGHLLLHPNYNVTLSFYKMQILSRGTFESAPNQGVNHTIIVERSPNDYQIDPWDRKDIPSILSLGGNITIRGFDSSSTWTGYDRINQTTFIRSFPFTNNGLPIIKLGGLRNVVGIEQYKLDNYYTNMTKNVYNDKYAFDPMKTPHTGHVLINPYNKNVWIKGIGSCSIVFTGSSTVNIKNSVFYDFGHTTSSPLDQINNIPNRYPITLYHNKKSVNIENNCFLPSINSPQKSSTTRSFIGAIRSFGNIIGNSFVLSESSTGMAMSGISLLYGTEQFNISYNSFISIYTNTVVESSSRQYPDNINYINSGIITTSPYSFYESNVFEGRFKGGAIHIIPLQSRSTIAGLNSDKLLGIYNGYEQSNLNDKVPNSIWNKVIFKDNVFFGESEFRVTYPMSFQPPIKINFLRGWHINQRPSKTLPPNEANVDYSYDSSLIGDFIKIYLTESNTLFGKCNSVSLKNVDLSFSYAFFSDSFRCNYISIVDSKFSQQIKDYDDSVGFIKKLSNQRYLSNVNGTKGSFLDSVTGLLPFYQLSPKSIIDQPLTQNNFTFTFIPNSESVLGSTNQSIETIVDDDVQNGTFLILPGSSTQSKFVQLPESANGPYTVVLSSKVNYNDGTNYPAGSYFAGTYIVDNSANNFYLGIDLSPPTDDHFTSPPRALSIFGKQWTKCNWIQSLNKCTTTGKISPISRMTIIGEEITENDEISMITSYLGNDETNNIPSTLNISLAGPHQYKFYLYSYNSDWTGSIVNPIPSFTIKINGKYQEPITRSAPSYLTYKKYGPFYWNNINSNEQVLSIDWATDNIKYSIPLSGIEIYSSIQTPFSIPINSNEELYNFNLTNIIHDSEGSEFYNINYFPTSTNSNYTGENFYNLDKNLLKVTKVTLLNDCVLHGQTASITDCNYKITSQQSGFQNDAGYILPSDSSLLVKGNVTIYVPVGRTLTISGSPKIIPVLVVKGRLLLDPNNDTKFTFYKMQILPNGIFESTPNQTYNHTIVVQQIIDANTAQWDREDIPSILSICGNVTIRGFDSSSTWTGYDKTNETTFIRSFPFTNNGLPIIKLGGSRDVISTEQYKLDSYYTNMVKDYFHNENKYAWDPTTGSDTGFILINPYNKNVWIKGIGYCSMVFTGSSTVDIQNSVFYDFGHTTSLPLDENNNTPNRYPITLYHNKKSVNIENNCFLAAIHPGTPQQSLTPRSFIGAIRSFGNIIGNSFVLKESSTDGLSMSGISLLYGTEQFNISYNSFISIYSNTTAVPSNRQYPDNIDYINSGIISTSPYSFYESNIFEGRFKGGAIHIIPLQSRSTIAGLNSDKLLGIYNGYEQSNLNDKVPNSIWNKVIFKDNVFFGESEFRVTYPMSFQPPIKINFLRGWHINQRPSKTLPPNEANVDYSYDSSLVQYDLYTIRKNFAETNNLSGKCNSVSLKNANFSSSYKFFSDSFKCNYISIVDSKFTQMIHVGNSTVTFIKRFANQVYLSNVNGTRIHRLSGMFGRLYPFYQLSPMSIINPPLTQNSLNFTFIPNFDSPPINRTLLLETIIDDEIFQNNSNIDPLDNPIHSKFIQLPQSANGPYTVVLSTKPIFPNTSGYEKFAVGSYFAGTYIVDNSANYFYLGIDLSPPTIVGDEPQPPRALSIFGKQWTKCNWIQSLNKCTTTGKFTPNSSMTFIPSEITENDEISMITSYLGNDETNNIPSTINISLAGPHQYKFYLYSYNSDWTDSIVNPIPSFTIKINGKYQEPITRSAPSYLTYKKYGPFYWNNINSNEQVLSIDWATDNIKYSIPLSGIEIYSSIQTPFPIPF</sequence>
<dbReference type="HOGENOM" id="CLU_235607_0_0_1"/>
<keyword evidence="2" id="KW-1185">Reference proteome</keyword>
<evidence type="ECO:0000313" key="1">
    <source>
        <dbReference type="EMBL" id="EAL72383.1"/>
    </source>
</evidence>
<dbReference type="PANTHER" id="PTHR31959:SF2">
    <property type="entry name" value="CARBOHYDRATE BINDING DOMAIN-CONTAINING PROTEIN"/>
    <property type="match status" value="1"/>
</dbReference>
<name>Q55CG2_DICDI</name>
<dbReference type="GeneID" id="8617482"/>
<dbReference type="dictyBase" id="DDB_G0270066"/>
<reference evidence="1 2" key="1">
    <citation type="journal article" date="2005" name="Nature">
        <title>The genome of the social amoeba Dictyostelium discoideum.</title>
        <authorList>
            <consortium name="The Dictyostelium discoideum Sequencing Consortium"/>
            <person name="Eichinger L."/>
            <person name="Pachebat J.A."/>
            <person name="Glockner G."/>
            <person name="Rajandream M.A."/>
            <person name="Sucgang R."/>
            <person name="Berriman M."/>
            <person name="Song J."/>
            <person name="Olsen R."/>
            <person name="Szafranski K."/>
            <person name="Xu Q."/>
            <person name="Tunggal B."/>
            <person name="Kummerfeld S."/>
            <person name="Madera M."/>
            <person name="Konfortov B.A."/>
            <person name="Rivero F."/>
            <person name="Bankier A.T."/>
            <person name="Lehmann R."/>
            <person name="Hamlin N."/>
            <person name="Davies R."/>
            <person name="Gaudet P."/>
            <person name="Fey P."/>
            <person name="Pilcher K."/>
            <person name="Chen G."/>
            <person name="Saunders D."/>
            <person name="Sodergren E."/>
            <person name="Davis P."/>
            <person name="Kerhornou A."/>
            <person name="Nie X."/>
            <person name="Hall N."/>
            <person name="Anjard C."/>
            <person name="Hemphill L."/>
            <person name="Bason N."/>
            <person name="Farbrother P."/>
            <person name="Desany B."/>
            <person name="Just E."/>
            <person name="Morio T."/>
            <person name="Rost R."/>
            <person name="Churcher C."/>
            <person name="Cooper J."/>
            <person name="Haydock S."/>
            <person name="van Driessche N."/>
            <person name="Cronin A."/>
            <person name="Goodhead I."/>
            <person name="Muzny D."/>
            <person name="Mourier T."/>
            <person name="Pain A."/>
            <person name="Lu M."/>
            <person name="Harper D."/>
            <person name="Lindsay R."/>
            <person name="Hauser H."/>
            <person name="James K."/>
            <person name="Quiles M."/>
            <person name="Madan Babu M."/>
            <person name="Saito T."/>
            <person name="Buchrieser C."/>
            <person name="Wardroper A."/>
            <person name="Felder M."/>
            <person name="Thangavelu M."/>
            <person name="Johnson D."/>
            <person name="Knights A."/>
            <person name="Loulseged H."/>
            <person name="Mungall K."/>
            <person name="Oliver K."/>
            <person name="Price C."/>
            <person name="Quail M.A."/>
            <person name="Urushihara H."/>
            <person name="Hernandez J."/>
            <person name="Rabbinowitsch E."/>
            <person name="Steffen D."/>
            <person name="Sanders M."/>
            <person name="Ma J."/>
            <person name="Kohara Y."/>
            <person name="Sharp S."/>
            <person name="Simmonds M."/>
            <person name="Spiegler S."/>
            <person name="Tivey A."/>
            <person name="Sugano S."/>
            <person name="White B."/>
            <person name="Walker D."/>
            <person name="Woodward J."/>
            <person name="Winckler T."/>
            <person name="Tanaka Y."/>
            <person name="Shaulsky G."/>
            <person name="Schleicher M."/>
            <person name="Weinstock G."/>
            <person name="Rosenthal A."/>
            <person name="Cox E.C."/>
            <person name="Chisholm R.L."/>
            <person name="Gibbs R."/>
            <person name="Loomis W.F."/>
            <person name="Platzer M."/>
            <person name="Kay R.R."/>
            <person name="Williams J."/>
            <person name="Dear P.H."/>
            <person name="Noegel A.A."/>
            <person name="Barrell B."/>
            <person name="Kuspa A."/>
        </authorList>
    </citation>
    <scope>NUCLEOTIDE SEQUENCE [LARGE SCALE GENOMIC DNA]</scope>
    <source>
        <strain evidence="1 2">AX4</strain>
    </source>
</reference>
<dbReference type="KEGG" id="ddi:DDB_G0270066"/>
<dbReference type="VEuPathDB" id="AmoebaDB:DDB_G0270066"/>
<dbReference type="AlphaFoldDB" id="Q55CG2"/>
<dbReference type="Proteomes" id="UP000002195">
    <property type="component" value="Unassembled WGS sequence"/>
</dbReference>
<protein>
    <submittedName>
        <fullName evidence="1">Uncharacterized protein</fullName>
    </submittedName>
</protein>
<dbReference type="RefSeq" id="XP_646519.1">
    <property type="nucleotide sequence ID" value="XM_641427.1"/>
</dbReference>